<evidence type="ECO:0000256" key="2">
    <source>
        <dbReference type="SAM" id="Phobius"/>
    </source>
</evidence>
<evidence type="ECO:0000313" key="3">
    <source>
        <dbReference type="EMBL" id="CDJ27499.1"/>
    </source>
</evidence>
<dbReference type="EMBL" id="HG679734">
    <property type="protein sequence ID" value="CDJ27499.1"/>
    <property type="molecule type" value="Genomic_DNA"/>
</dbReference>
<evidence type="ECO:0000256" key="1">
    <source>
        <dbReference type="SAM" id="MobiDB-lite"/>
    </source>
</evidence>
<name>U6JPV8_9EIME</name>
<gene>
    <name evidence="3" type="ORF">EMH_0032300</name>
</gene>
<keyword evidence="2" id="KW-0472">Membrane</keyword>
<dbReference type="OrthoDB" id="347913at2759"/>
<accession>U6JPV8</accession>
<sequence length="445" mass="49583">MVNELLADPNEANEELDSSTSSSVAAYEAGPWRSGDGRLTAEEKNLILFYSASSLIRDDQNAGEDGLAPQEGKFSDGGGRHAALYTKWIYTLPLLLVGLAVLMASKKANRMLMNRMIRSSAADWVIPLSAPSMPKVTMRELVLCECQLRSNASEFQNLWQAASPVVQAAFTKYFVPSTEYDRAAVLDPLKLYNKHINAMLGAPRPLAKDVRALQEHKLNLILLNGVCSAASMTLRKLAELEELHADTGVPVPVLGLGKPMDVLLLERIMERKKRGKTAAELLRKFGIVVKPERETMSGRDLLLKYADDLMRENQVLKSRISSVKIEFIPFFRFQGLGGAIYPGRDYPKLRIVYSGEQFGVRHFAFDTEIYTRLPVGEPKVPMFLAETGAEMSNRALADFVLDLQEFQSTLARSELNSRRRYFDELGFAEGGLDPESLEALARFVI</sequence>
<reference evidence="3" key="2">
    <citation type="submission" date="2013-10" db="EMBL/GenBank/DDBJ databases">
        <authorList>
            <person name="Aslett M."/>
        </authorList>
    </citation>
    <scope>NUCLEOTIDE SEQUENCE [LARGE SCALE GENOMIC DNA]</scope>
    <source>
        <strain evidence="3">Houghton</strain>
    </source>
</reference>
<feature type="region of interest" description="Disordered" evidence="1">
    <location>
        <begin position="1"/>
        <end position="23"/>
    </location>
</feature>
<dbReference type="RefSeq" id="XP_013350077.1">
    <property type="nucleotide sequence ID" value="XM_013494623.1"/>
</dbReference>
<dbReference type="GeneID" id="25378040"/>
<proteinExistence type="predicted"/>
<dbReference type="Proteomes" id="UP000030744">
    <property type="component" value="Unassembled WGS sequence"/>
</dbReference>
<organism evidence="3 4">
    <name type="scientific">Eimeria mitis</name>
    <dbReference type="NCBI Taxonomy" id="44415"/>
    <lineage>
        <taxon>Eukaryota</taxon>
        <taxon>Sar</taxon>
        <taxon>Alveolata</taxon>
        <taxon>Apicomplexa</taxon>
        <taxon>Conoidasida</taxon>
        <taxon>Coccidia</taxon>
        <taxon>Eucoccidiorida</taxon>
        <taxon>Eimeriorina</taxon>
        <taxon>Eimeriidae</taxon>
        <taxon>Eimeria</taxon>
    </lineage>
</organism>
<dbReference type="VEuPathDB" id="ToxoDB:EMH_0032300"/>
<keyword evidence="2" id="KW-0812">Transmembrane</keyword>
<keyword evidence="2" id="KW-1133">Transmembrane helix</keyword>
<reference evidence="3" key="1">
    <citation type="submission" date="2013-10" db="EMBL/GenBank/DDBJ databases">
        <title>Genomic analysis of the causative agents of coccidiosis in chickens.</title>
        <authorList>
            <person name="Reid A.J."/>
            <person name="Blake D."/>
            <person name="Billington K."/>
            <person name="Browne H."/>
            <person name="Dunn M."/>
            <person name="Hung S."/>
            <person name="Kawahara F."/>
            <person name="Miranda-Saavedra D."/>
            <person name="Mourier T."/>
            <person name="Nagra H."/>
            <person name="Otto T.D."/>
            <person name="Rawlings N."/>
            <person name="Sanchez A."/>
            <person name="Sanders M."/>
            <person name="Subramaniam C."/>
            <person name="Tay Y."/>
            <person name="Dear P."/>
            <person name="Doerig C."/>
            <person name="Gruber A."/>
            <person name="Parkinson J."/>
            <person name="Shirley M."/>
            <person name="Wan K.L."/>
            <person name="Berriman M."/>
            <person name="Tomley F."/>
            <person name="Pain A."/>
        </authorList>
    </citation>
    <scope>NUCLEOTIDE SEQUENCE [LARGE SCALE GENOMIC DNA]</scope>
    <source>
        <strain evidence="3">Houghton</strain>
    </source>
</reference>
<keyword evidence="4" id="KW-1185">Reference proteome</keyword>
<protein>
    <submittedName>
        <fullName evidence="3">Uncharacterized protein</fullName>
    </submittedName>
</protein>
<evidence type="ECO:0000313" key="4">
    <source>
        <dbReference type="Proteomes" id="UP000030744"/>
    </source>
</evidence>
<dbReference type="AlphaFoldDB" id="U6JPV8"/>
<feature type="transmembrane region" description="Helical" evidence="2">
    <location>
        <begin position="88"/>
        <end position="105"/>
    </location>
</feature>